<protein>
    <submittedName>
        <fullName evidence="1">Uncharacterized protein</fullName>
    </submittedName>
</protein>
<name>A0A6A6GND7_9PEZI</name>
<reference evidence="2" key="1">
    <citation type="journal article" date="2020" name="Stud. Mycol.">
        <title>101 Dothideomycetes genomes: A test case for predicting lifestyles and emergence of pathogens.</title>
        <authorList>
            <person name="Haridas S."/>
            <person name="Albert R."/>
            <person name="Binder M."/>
            <person name="Bloem J."/>
            <person name="LaButti K."/>
            <person name="Salamov A."/>
            <person name="Andreopoulos B."/>
            <person name="Baker S."/>
            <person name="Barry K."/>
            <person name="Bills G."/>
            <person name="Bluhm B."/>
            <person name="Cannon C."/>
            <person name="Castanera R."/>
            <person name="Culley D."/>
            <person name="Daum C."/>
            <person name="Ezra D."/>
            <person name="Gonzalez J."/>
            <person name="Henrissat B."/>
            <person name="Kuo A."/>
            <person name="Liang C."/>
            <person name="Lipzen A."/>
            <person name="Lutzoni F."/>
            <person name="Magnuson J."/>
            <person name="Mondo S."/>
            <person name="Nolan M."/>
            <person name="Ohm R."/>
            <person name="Pangilinan J."/>
            <person name="Park H.-J."/>
            <person name="Ramirez L."/>
            <person name="Alfaro M."/>
            <person name="Sun H."/>
            <person name="Tritt A."/>
            <person name="Yoshinaga Y."/>
            <person name="Zwiers L.-H."/>
            <person name="Turgeon B."/>
            <person name="Goodwin S."/>
            <person name="Spatafora J."/>
            <person name="Crous P."/>
            <person name="Grigoriev I."/>
        </authorList>
    </citation>
    <scope>NUCLEOTIDE SEQUENCE [LARGE SCALE GENOMIC DNA]</scope>
    <source>
        <strain evidence="2">CECT 20119</strain>
    </source>
</reference>
<evidence type="ECO:0000313" key="2">
    <source>
        <dbReference type="Proteomes" id="UP000799538"/>
    </source>
</evidence>
<dbReference type="EMBL" id="ML992501">
    <property type="protein sequence ID" value="KAF2227256.1"/>
    <property type="molecule type" value="Genomic_DNA"/>
</dbReference>
<dbReference type="OrthoDB" id="10318282at2759"/>
<feature type="non-terminal residue" evidence="1">
    <location>
        <position position="387"/>
    </location>
</feature>
<keyword evidence="2" id="KW-1185">Reference proteome</keyword>
<evidence type="ECO:0000313" key="1">
    <source>
        <dbReference type="EMBL" id="KAF2227256.1"/>
    </source>
</evidence>
<gene>
    <name evidence="1" type="ORF">BDZ85DRAFT_253989</name>
</gene>
<accession>A0A6A6GND7</accession>
<proteinExistence type="predicted"/>
<dbReference type="AlphaFoldDB" id="A0A6A6GND7"/>
<dbReference type="Proteomes" id="UP000799538">
    <property type="component" value="Unassembled WGS sequence"/>
</dbReference>
<sequence>MVWPFPNTEDDMDRWFDEPRTAWVDGQDGLIFQEFPDDSLTSPQQGLNHRGRFLHGIDLTGSFRDSQLASCLMLLNWCCQWLKKYDRAHLMFADIYRHNEKFHKVTQHLMRVIWISSNPAELAVTLSRMGTRLLAPILPPPKQNVNSILDMLLSQTPQFGLTIMSVDDCTQCDKAHYNHLDTFDQVTHIDIPKDFPISDGITLRTFQEQVNAFFSSYQPTDRPTCEHCGGFINRQNLAMDHRLPHRLVTGPSFARHDAAIDDVFQSVTVRSSEHYHHGERQRGKEMSATYHLFCLVTLEPGTEMHVAFREEGDMEATQSTWVMYDGSNGGKCSTGVAQEVIKGKRSVVVAVYSRVEDVVQGSVEDVGMEDISDEAWETQRKGNMIMS</sequence>
<organism evidence="1 2">
    <name type="scientific">Elsinoe ampelina</name>
    <dbReference type="NCBI Taxonomy" id="302913"/>
    <lineage>
        <taxon>Eukaryota</taxon>
        <taxon>Fungi</taxon>
        <taxon>Dikarya</taxon>
        <taxon>Ascomycota</taxon>
        <taxon>Pezizomycotina</taxon>
        <taxon>Dothideomycetes</taxon>
        <taxon>Dothideomycetidae</taxon>
        <taxon>Myriangiales</taxon>
        <taxon>Elsinoaceae</taxon>
        <taxon>Elsinoe</taxon>
    </lineage>
</organism>